<sequence>MGPNQGQGVPSPEDSEGLAWDLYSYNISVPLGESYSNILPGWGIGKLQAVVGGRIVSSFNITVPPTASFGGTAELNATGTYPSLPGDTPANRTQVTLAANSLQDLTAHVGSDGRLSYTCLQNSTGSGCTLFVIYLIHSDYRAQQDPEFLGGPQTAPQSWLQNGSWAVDHFSALGAQIITNFWEQFVLTNGTRELLMSVGNYGWEDSIEIRENLFWTENYTTIFQIEHGYDITKYLPILFHQNNVGFGSAPPVWWVTDEPDFGNSHIADYRETLGTLYGTYLQTLTKWANDYLDLQFSAQVSYNLAMDMLQNVPNVDAPECESLGFNHLIDGYRQYCGPANLAGKRLVSTEIGANPDEAYQLTLPELMWDVKRSIAGSVTQFVFHGFPYSGPYGNTTWPGFTTFDYEFSEMHGPRQPAWPEFYQDPMNFTARLSYIFQSGVPKMDLAFYMKITTFPSIVRNYEPTDLEHAGYAYEYLSPENFGLPGAYVANGVLAPENQAFKAMVIRANDSMTVDGTLGIAGLAQNGLPIIFTGGIPTYVAQYEPLNGTQWVGQILNSLTSLPNVHVVPYEGLADAVSSLGIEPLTSIKSNGSWFTYWRRDDLVGADYVFVYNDATGAGLGNGYSEGSIKFASTGTPYVLDAWTGDQILIQNYTRSNASTTIPFQLAGNQSIIVAFADANSTISCASSHSNLTTGPCTPATVVNDPSRPLPPPSSSFLDLTDWTLVVEHWDPPTDLSDITPNATIKHNTTHQLTSLMPWASIPGLGANVSGRGYYTTTFTSPITNTSTTAGSHSSSGVYIDFGAIYHTIRVSINGRPLPPLDPTWAKADISSYLVSGENMVEAVVSTPLLNVLRPIWGELLSSGAGVNVPAAGLPIQDYGLQRPVVVVPYTR</sequence>
<dbReference type="Pfam" id="PF17132">
    <property type="entry name" value="Glyco_hydro_106"/>
    <property type="match status" value="1"/>
</dbReference>
<evidence type="ECO:0000313" key="1">
    <source>
        <dbReference type="EMBL" id="KAF2237651.1"/>
    </source>
</evidence>
<name>A0A6A6HI59_VIRVR</name>
<dbReference type="PANTHER" id="PTHR36848">
    <property type="entry name" value="DNA-BINDING PROTEIN (PUTATIVE SECRETED PROTEIN)-RELATED"/>
    <property type="match status" value="1"/>
</dbReference>
<dbReference type="EMBL" id="ML991779">
    <property type="protein sequence ID" value="KAF2237651.1"/>
    <property type="molecule type" value="Genomic_DNA"/>
</dbReference>
<dbReference type="OrthoDB" id="2588159at2759"/>
<organism evidence="1 2">
    <name type="scientific">Viridothelium virens</name>
    <name type="common">Speckled blister lichen</name>
    <name type="synonym">Trypethelium virens</name>
    <dbReference type="NCBI Taxonomy" id="1048519"/>
    <lineage>
        <taxon>Eukaryota</taxon>
        <taxon>Fungi</taxon>
        <taxon>Dikarya</taxon>
        <taxon>Ascomycota</taxon>
        <taxon>Pezizomycotina</taxon>
        <taxon>Dothideomycetes</taxon>
        <taxon>Dothideomycetes incertae sedis</taxon>
        <taxon>Trypetheliales</taxon>
        <taxon>Trypetheliaceae</taxon>
        <taxon>Viridothelium</taxon>
    </lineage>
</organism>
<evidence type="ECO:0000313" key="2">
    <source>
        <dbReference type="Proteomes" id="UP000800092"/>
    </source>
</evidence>
<dbReference type="SUPFAM" id="SSF49785">
    <property type="entry name" value="Galactose-binding domain-like"/>
    <property type="match status" value="1"/>
</dbReference>
<evidence type="ECO:0008006" key="3">
    <source>
        <dbReference type="Google" id="ProtNLM"/>
    </source>
</evidence>
<dbReference type="Proteomes" id="UP000800092">
    <property type="component" value="Unassembled WGS sequence"/>
</dbReference>
<dbReference type="InterPro" id="IPR053161">
    <property type="entry name" value="Ulvan_degrading_GH"/>
</dbReference>
<gene>
    <name evidence="1" type="ORF">EV356DRAFT_382315</name>
</gene>
<protein>
    <recommendedName>
        <fullName evidence="3">Secreted protein</fullName>
    </recommendedName>
</protein>
<dbReference type="InterPro" id="IPR008979">
    <property type="entry name" value="Galactose-bd-like_sf"/>
</dbReference>
<dbReference type="AlphaFoldDB" id="A0A6A6HI59"/>
<proteinExistence type="predicted"/>
<dbReference type="PANTHER" id="PTHR36848:SF2">
    <property type="entry name" value="SECRETED PROTEIN"/>
    <property type="match status" value="1"/>
</dbReference>
<accession>A0A6A6HI59</accession>
<keyword evidence="2" id="KW-1185">Reference proteome</keyword>
<reference evidence="1" key="1">
    <citation type="journal article" date="2020" name="Stud. Mycol.">
        <title>101 Dothideomycetes genomes: a test case for predicting lifestyles and emergence of pathogens.</title>
        <authorList>
            <person name="Haridas S."/>
            <person name="Albert R."/>
            <person name="Binder M."/>
            <person name="Bloem J."/>
            <person name="Labutti K."/>
            <person name="Salamov A."/>
            <person name="Andreopoulos B."/>
            <person name="Baker S."/>
            <person name="Barry K."/>
            <person name="Bills G."/>
            <person name="Bluhm B."/>
            <person name="Cannon C."/>
            <person name="Castanera R."/>
            <person name="Culley D."/>
            <person name="Daum C."/>
            <person name="Ezra D."/>
            <person name="Gonzalez J."/>
            <person name="Henrissat B."/>
            <person name="Kuo A."/>
            <person name="Liang C."/>
            <person name="Lipzen A."/>
            <person name="Lutzoni F."/>
            <person name="Magnuson J."/>
            <person name="Mondo S."/>
            <person name="Nolan M."/>
            <person name="Ohm R."/>
            <person name="Pangilinan J."/>
            <person name="Park H.-J."/>
            <person name="Ramirez L."/>
            <person name="Alfaro M."/>
            <person name="Sun H."/>
            <person name="Tritt A."/>
            <person name="Yoshinaga Y."/>
            <person name="Zwiers L.-H."/>
            <person name="Turgeon B."/>
            <person name="Goodwin S."/>
            <person name="Spatafora J."/>
            <person name="Crous P."/>
            <person name="Grigoriev I."/>
        </authorList>
    </citation>
    <scope>NUCLEOTIDE SEQUENCE</scope>
    <source>
        <strain evidence="1">Tuck. ex Michener</strain>
    </source>
</reference>